<dbReference type="EMBL" id="MU866001">
    <property type="protein sequence ID" value="KAK4443033.1"/>
    <property type="molecule type" value="Genomic_DNA"/>
</dbReference>
<evidence type="ECO:0000313" key="2">
    <source>
        <dbReference type="EMBL" id="KAK4443033.1"/>
    </source>
</evidence>
<sequence length="234" mass="25879">MKIKSYKQSASSSAASSDNPPAYSTISTAESTKVSTVKSTQPSRAESPSRSRLGRVLSRFSLHPDASPTAPGPKVPPKNKAVRSEATTKQNRKSATKSKPAANTKVNVEGGSENTNNRAIEQCARCRRLFFHPILASDAEDLRKCGRYHPHPLRPLWRARSNRCRKELDLRYPPNIPMIRECCLLGKPDDAAGESENPLFQGCVVSDKMHVAVPTGSKVRLYWERRAIGQDRRA</sequence>
<protein>
    <submittedName>
        <fullName evidence="2">Uncharacterized protein</fullName>
    </submittedName>
</protein>
<reference evidence="2" key="2">
    <citation type="submission" date="2023-05" db="EMBL/GenBank/DDBJ databases">
        <authorList>
            <consortium name="Lawrence Berkeley National Laboratory"/>
            <person name="Steindorff A."/>
            <person name="Hensen N."/>
            <person name="Bonometti L."/>
            <person name="Westerberg I."/>
            <person name="Brannstrom I.O."/>
            <person name="Guillou S."/>
            <person name="Cros-Aarteil S."/>
            <person name="Calhoun S."/>
            <person name="Haridas S."/>
            <person name="Kuo A."/>
            <person name="Mondo S."/>
            <person name="Pangilinan J."/>
            <person name="Riley R."/>
            <person name="Labutti K."/>
            <person name="Andreopoulos B."/>
            <person name="Lipzen A."/>
            <person name="Chen C."/>
            <person name="Yanf M."/>
            <person name="Daum C."/>
            <person name="Ng V."/>
            <person name="Clum A."/>
            <person name="Ohm R."/>
            <person name="Martin F."/>
            <person name="Silar P."/>
            <person name="Natvig D."/>
            <person name="Lalanne C."/>
            <person name="Gautier V."/>
            <person name="Ament-Velasquez S.L."/>
            <person name="Kruys A."/>
            <person name="Hutchinson M.I."/>
            <person name="Powell A.J."/>
            <person name="Barry K."/>
            <person name="Miller A.N."/>
            <person name="Grigoriev I.V."/>
            <person name="Debuchy R."/>
            <person name="Gladieux P."/>
            <person name="Thoren M.H."/>
            <person name="Johannesson H."/>
        </authorList>
    </citation>
    <scope>NUCLEOTIDE SEQUENCE</scope>
    <source>
        <strain evidence="2">PSN243</strain>
    </source>
</reference>
<proteinExistence type="predicted"/>
<keyword evidence="3" id="KW-1185">Reference proteome</keyword>
<feature type="region of interest" description="Disordered" evidence="1">
    <location>
        <begin position="1"/>
        <end position="113"/>
    </location>
</feature>
<evidence type="ECO:0000256" key="1">
    <source>
        <dbReference type="SAM" id="MobiDB-lite"/>
    </source>
</evidence>
<name>A0AAV9G3D0_9PEZI</name>
<evidence type="ECO:0000313" key="3">
    <source>
        <dbReference type="Proteomes" id="UP001321760"/>
    </source>
</evidence>
<dbReference type="Proteomes" id="UP001321760">
    <property type="component" value="Unassembled WGS sequence"/>
</dbReference>
<reference evidence="2" key="1">
    <citation type="journal article" date="2023" name="Mol. Phylogenet. Evol.">
        <title>Genome-scale phylogeny and comparative genomics of the fungal order Sordariales.</title>
        <authorList>
            <person name="Hensen N."/>
            <person name="Bonometti L."/>
            <person name="Westerberg I."/>
            <person name="Brannstrom I.O."/>
            <person name="Guillou S."/>
            <person name="Cros-Aarteil S."/>
            <person name="Calhoun S."/>
            <person name="Haridas S."/>
            <person name="Kuo A."/>
            <person name="Mondo S."/>
            <person name="Pangilinan J."/>
            <person name="Riley R."/>
            <person name="LaButti K."/>
            <person name="Andreopoulos B."/>
            <person name="Lipzen A."/>
            <person name="Chen C."/>
            <person name="Yan M."/>
            <person name="Daum C."/>
            <person name="Ng V."/>
            <person name="Clum A."/>
            <person name="Steindorff A."/>
            <person name="Ohm R.A."/>
            <person name="Martin F."/>
            <person name="Silar P."/>
            <person name="Natvig D.O."/>
            <person name="Lalanne C."/>
            <person name="Gautier V."/>
            <person name="Ament-Velasquez S.L."/>
            <person name="Kruys A."/>
            <person name="Hutchinson M.I."/>
            <person name="Powell A.J."/>
            <person name="Barry K."/>
            <person name="Miller A.N."/>
            <person name="Grigoriev I.V."/>
            <person name="Debuchy R."/>
            <person name="Gladieux P."/>
            <person name="Hiltunen Thoren M."/>
            <person name="Johannesson H."/>
        </authorList>
    </citation>
    <scope>NUCLEOTIDE SEQUENCE</scope>
    <source>
        <strain evidence="2">PSN243</strain>
    </source>
</reference>
<accession>A0AAV9G3D0</accession>
<comment type="caution">
    <text evidence="2">The sequence shown here is derived from an EMBL/GenBank/DDBJ whole genome shotgun (WGS) entry which is preliminary data.</text>
</comment>
<organism evidence="2 3">
    <name type="scientific">Podospora aff. communis PSN243</name>
    <dbReference type="NCBI Taxonomy" id="3040156"/>
    <lineage>
        <taxon>Eukaryota</taxon>
        <taxon>Fungi</taxon>
        <taxon>Dikarya</taxon>
        <taxon>Ascomycota</taxon>
        <taxon>Pezizomycotina</taxon>
        <taxon>Sordariomycetes</taxon>
        <taxon>Sordariomycetidae</taxon>
        <taxon>Sordariales</taxon>
        <taxon>Podosporaceae</taxon>
        <taxon>Podospora</taxon>
    </lineage>
</organism>
<gene>
    <name evidence="2" type="ORF">QBC34DRAFT_417787</name>
</gene>
<feature type="compositionally biased region" description="Polar residues" evidence="1">
    <location>
        <begin position="18"/>
        <end position="50"/>
    </location>
</feature>
<dbReference type="AlphaFoldDB" id="A0AAV9G3D0"/>